<evidence type="ECO:0000256" key="1">
    <source>
        <dbReference type="ARBA" id="ARBA00004141"/>
    </source>
</evidence>
<dbReference type="HOGENOM" id="CLU_051314_2_1_6"/>
<dbReference type="PIRSF" id="PIRSF000847">
    <property type="entry name" value="Phos_ph_gly_syn"/>
    <property type="match status" value="1"/>
</dbReference>
<reference evidence="18 19" key="1">
    <citation type="submission" date="2010-06" db="EMBL/GenBank/DDBJ databases">
        <title>Complete sequence of chromosome of Nitrosococcus watsoni C-113.</title>
        <authorList>
            <consortium name="US DOE Joint Genome Institute"/>
            <person name="Lucas S."/>
            <person name="Copeland A."/>
            <person name="Lapidus A."/>
            <person name="Cheng J.-F."/>
            <person name="Bruce D."/>
            <person name="Goodwin L."/>
            <person name="Pitluck S."/>
            <person name="Malfatti S.A."/>
            <person name="Chain P.S.G."/>
            <person name="Land M."/>
            <person name="Hauser L."/>
            <person name="Kyrpides N."/>
            <person name="Ivanova N."/>
            <person name="Cambell M.A."/>
            <person name="Heidelberg J.F."/>
            <person name="Klotz M.G."/>
            <person name="Woyke T."/>
        </authorList>
    </citation>
    <scope>NUCLEOTIDE SEQUENCE [LARGE SCALE GENOMIC DNA]</scope>
    <source>
        <strain evidence="18 19">C-113</strain>
    </source>
</reference>
<dbReference type="PANTHER" id="PTHR14269">
    <property type="entry name" value="CDP-DIACYLGLYCEROL--GLYCEROL-3-PHOSPHATE 3-PHOSPHATIDYLTRANSFERASE-RELATED"/>
    <property type="match status" value="1"/>
</dbReference>
<feature type="transmembrane region" description="Helical" evidence="17">
    <location>
        <begin position="74"/>
        <end position="101"/>
    </location>
</feature>
<feature type="transmembrane region" description="Helical" evidence="17">
    <location>
        <begin position="156"/>
        <end position="183"/>
    </location>
</feature>
<dbReference type="NCBIfam" id="TIGR00560">
    <property type="entry name" value="pgsA"/>
    <property type="match status" value="1"/>
</dbReference>
<comment type="subcellular location">
    <subcellularLocation>
        <location evidence="1">Membrane</location>
        <topology evidence="1">Multi-pass membrane protein</topology>
    </subcellularLocation>
</comment>
<dbReference type="InterPro" id="IPR048254">
    <property type="entry name" value="CDP_ALCOHOL_P_TRANSF_CS"/>
</dbReference>
<dbReference type="GO" id="GO:0046474">
    <property type="term" value="P:glycerophospholipid biosynthetic process"/>
    <property type="evidence" value="ECO:0007669"/>
    <property type="project" value="TreeGrafter"/>
</dbReference>
<accession>D8K667</accession>
<dbReference type="InterPro" id="IPR050324">
    <property type="entry name" value="CDP-alcohol_PTase-I"/>
</dbReference>
<keyword evidence="19" id="KW-1185">Reference proteome</keyword>
<dbReference type="Pfam" id="PF01066">
    <property type="entry name" value="CDP-OH_P_transf"/>
    <property type="match status" value="1"/>
</dbReference>
<evidence type="ECO:0000256" key="14">
    <source>
        <dbReference type="ARBA" id="ARBA00048586"/>
    </source>
</evidence>
<sequence>MPIYTIPNVITILRIVAIPVLATVFYLPLPHAREICAALFGIAAVTDWLDGYLARRWQQTSPFGAFLDPVADKLMVVIALILLLQSHPSVPMALSVAVIVGRELTVSALREWMAEIGLRASIAVSMLGKFKTTFQMIAVFLLLYQHPIGPIPIWDIGLILLYIAVALTLASMIVYLNAAWLALVGRVEN</sequence>
<evidence type="ECO:0000313" key="18">
    <source>
        <dbReference type="EMBL" id="ADJ28394.1"/>
    </source>
</evidence>
<feature type="transmembrane region" description="Helical" evidence="17">
    <location>
        <begin position="6"/>
        <end position="28"/>
    </location>
</feature>
<dbReference type="InterPro" id="IPR004570">
    <property type="entry name" value="Phosphatidylglycerol_P_synth"/>
</dbReference>
<keyword evidence="10" id="KW-0443">Lipid metabolism</keyword>
<dbReference type="EMBL" id="CP002086">
    <property type="protein sequence ID" value="ADJ28394.1"/>
    <property type="molecule type" value="Genomic_DNA"/>
</dbReference>
<keyword evidence="12" id="KW-0594">Phospholipid biosynthesis</keyword>
<evidence type="ECO:0000256" key="11">
    <source>
        <dbReference type="ARBA" id="ARBA00023136"/>
    </source>
</evidence>
<feature type="transmembrane region" description="Helical" evidence="17">
    <location>
        <begin position="35"/>
        <end position="54"/>
    </location>
</feature>
<evidence type="ECO:0000256" key="9">
    <source>
        <dbReference type="ARBA" id="ARBA00022989"/>
    </source>
</evidence>
<keyword evidence="9 17" id="KW-1133">Transmembrane helix</keyword>
<evidence type="ECO:0000256" key="6">
    <source>
        <dbReference type="ARBA" id="ARBA00022516"/>
    </source>
</evidence>
<evidence type="ECO:0000256" key="13">
    <source>
        <dbReference type="ARBA" id="ARBA00023264"/>
    </source>
</evidence>
<dbReference type="AlphaFoldDB" id="D8K667"/>
<dbReference type="InterPro" id="IPR043130">
    <property type="entry name" value="CDP-OH_PTrfase_TM_dom"/>
</dbReference>
<dbReference type="Gene3D" id="1.20.120.1760">
    <property type="match status" value="1"/>
</dbReference>
<dbReference type="GO" id="GO:0008444">
    <property type="term" value="F:CDP-diacylglycerol-glycerol-3-phosphate 3-phosphatidyltransferase activity"/>
    <property type="evidence" value="ECO:0007669"/>
    <property type="project" value="UniProtKB-UniRule"/>
</dbReference>
<gene>
    <name evidence="18" type="ordered locus">Nwat_1485</name>
</gene>
<name>D8K667_NITWC</name>
<organism evidence="18 19">
    <name type="scientific">Nitrosococcus watsoni (strain C-113)</name>
    <dbReference type="NCBI Taxonomy" id="105559"/>
    <lineage>
        <taxon>Bacteria</taxon>
        <taxon>Pseudomonadati</taxon>
        <taxon>Pseudomonadota</taxon>
        <taxon>Gammaproteobacteria</taxon>
        <taxon>Chromatiales</taxon>
        <taxon>Chromatiaceae</taxon>
        <taxon>Nitrosococcus</taxon>
    </lineage>
</organism>
<protein>
    <recommendedName>
        <fullName evidence="5 15">CDP-diacylglycerol--glycerol-3-phosphate 3-phosphatidyltransferase</fullName>
        <ecNumber evidence="4 15">2.7.8.5</ecNumber>
    </recommendedName>
</protein>
<keyword evidence="6" id="KW-0444">Lipid biosynthesis</keyword>
<comment type="catalytic activity">
    <reaction evidence="14">
        <text>a CDP-1,2-diacyl-sn-glycerol + sn-glycerol 3-phosphate = a 1,2-diacyl-sn-glycero-3-phospho-(1'-sn-glycero-3'-phosphate) + CMP + H(+)</text>
        <dbReference type="Rhea" id="RHEA:12593"/>
        <dbReference type="ChEBI" id="CHEBI:15378"/>
        <dbReference type="ChEBI" id="CHEBI:57597"/>
        <dbReference type="ChEBI" id="CHEBI:58332"/>
        <dbReference type="ChEBI" id="CHEBI:60110"/>
        <dbReference type="ChEBI" id="CHEBI:60377"/>
        <dbReference type="EC" id="2.7.8.5"/>
    </reaction>
</comment>
<dbReference type="GO" id="GO:0016020">
    <property type="term" value="C:membrane"/>
    <property type="evidence" value="ECO:0007669"/>
    <property type="project" value="UniProtKB-SubCell"/>
</dbReference>
<dbReference type="EC" id="2.7.8.5" evidence="4 15"/>
<evidence type="ECO:0000256" key="15">
    <source>
        <dbReference type="NCBIfam" id="TIGR00560"/>
    </source>
</evidence>
<dbReference type="PROSITE" id="PS00379">
    <property type="entry name" value="CDP_ALCOHOL_P_TRANSF"/>
    <property type="match status" value="1"/>
</dbReference>
<keyword evidence="8 17" id="KW-0812">Transmembrane</keyword>
<dbReference type="KEGG" id="nwa:Nwat_1485"/>
<evidence type="ECO:0000256" key="17">
    <source>
        <dbReference type="SAM" id="Phobius"/>
    </source>
</evidence>
<dbReference type="Proteomes" id="UP000000393">
    <property type="component" value="Chromosome"/>
</dbReference>
<evidence type="ECO:0000256" key="3">
    <source>
        <dbReference type="ARBA" id="ARBA00010441"/>
    </source>
</evidence>
<keyword evidence="11 17" id="KW-0472">Membrane</keyword>
<evidence type="ECO:0000256" key="5">
    <source>
        <dbReference type="ARBA" id="ARBA00014944"/>
    </source>
</evidence>
<evidence type="ECO:0000256" key="2">
    <source>
        <dbReference type="ARBA" id="ARBA00005042"/>
    </source>
</evidence>
<dbReference type="RefSeq" id="WP_013220486.1">
    <property type="nucleotide sequence ID" value="NC_014315.1"/>
</dbReference>
<comment type="similarity">
    <text evidence="3 16">Belongs to the CDP-alcohol phosphatidyltransferase class-I family.</text>
</comment>
<keyword evidence="13" id="KW-1208">Phospholipid metabolism</keyword>
<dbReference type="OrthoDB" id="9796672at2"/>
<evidence type="ECO:0000256" key="10">
    <source>
        <dbReference type="ARBA" id="ARBA00023098"/>
    </source>
</evidence>
<evidence type="ECO:0000313" key="19">
    <source>
        <dbReference type="Proteomes" id="UP000000393"/>
    </source>
</evidence>
<proteinExistence type="inferred from homology"/>
<dbReference type="STRING" id="105559.Nwat_1485"/>
<dbReference type="eggNOG" id="COG0558">
    <property type="taxonomic scope" value="Bacteria"/>
</dbReference>
<evidence type="ECO:0000256" key="8">
    <source>
        <dbReference type="ARBA" id="ARBA00022692"/>
    </source>
</evidence>
<keyword evidence="7 16" id="KW-0808">Transferase</keyword>
<dbReference type="InterPro" id="IPR000462">
    <property type="entry name" value="CDP-OH_P_trans"/>
</dbReference>
<dbReference type="PANTHER" id="PTHR14269:SF62">
    <property type="entry name" value="CDP-DIACYLGLYCEROL--GLYCEROL-3-PHOSPHATE 3-PHOSPHATIDYLTRANSFERASE 1, CHLOROPLASTIC"/>
    <property type="match status" value="1"/>
</dbReference>
<comment type="pathway">
    <text evidence="2">Phospholipid metabolism; phosphatidylglycerol biosynthesis; phosphatidylglycerol from CDP-diacylglycerol: step 1/2.</text>
</comment>
<evidence type="ECO:0000256" key="16">
    <source>
        <dbReference type="RuleBase" id="RU003750"/>
    </source>
</evidence>
<feature type="transmembrane region" description="Helical" evidence="17">
    <location>
        <begin position="122"/>
        <end position="144"/>
    </location>
</feature>
<evidence type="ECO:0000256" key="7">
    <source>
        <dbReference type="ARBA" id="ARBA00022679"/>
    </source>
</evidence>
<evidence type="ECO:0000256" key="4">
    <source>
        <dbReference type="ARBA" id="ARBA00013170"/>
    </source>
</evidence>
<evidence type="ECO:0000256" key="12">
    <source>
        <dbReference type="ARBA" id="ARBA00023209"/>
    </source>
</evidence>